<dbReference type="NCBIfam" id="TIGR01439">
    <property type="entry name" value="lp_hng_hel_AbrB"/>
    <property type="match status" value="1"/>
</dbReference>
<sequence>MAKHITGKLTSKGQLTIPVELRNQWGLEEGDRIMFEIDDDTGALIGMKPQKKKSALDLFGILHVPGVTYEMEEAREQFQKEAAEVTMSKADGVN</sequence>
<dbReference type="RefSeq" id="WP_377492386.1">
    <property type="nucleotide sequence ID" value="NZ_JBHMDO010000015.1"/>
</dbReference>
<reference evidence="2 3" key="1">
    <citation type="submission" date="2024-09" db="EMBL/GenBank/DDBJ databases">
        <authorList>
            <person name="Sun Q."/>
            <person name="Mori K."/>
        </authorList>
    </citation>
    <scope>NUCLEOTIDE SEQUENCE [LARGE SCALE GENOMIC DNA]</scope>
    <source>
        <strain evidence="2 3">TISTR 2452</strain>
    </source>
</reference>
<dbReference type="SUPFAM" id="SSF89447">
    <property type="entry name" value="AbrB/MazE/MraZ-like"/>
    <property type="match status" value="1"/>
</dbReference>
<organism evidence="2 3">
    <name type="scientific">Paenibacillus aurantiacus</name>
    <dbReference type="NCBI Taxonomy" id="1936118"/>
    <lineage>
        <taxon>Bacteria</taxon>
        <taxon>Bacillati</taxon>
        <taxon>Bacillota</taxon>
        <taxon>Bacilli</taxon>
        <taxon>Bacillales</taxon>
        <taxon>Paenibacillaceae</taxon>
        <taxon>Paenibacillus</taxon>
    </lineage>
</organism>
<dbReference type="Proteomes" id="UP001589747">
    <property type="component" value="Unassembled WGS sequence"/>
</dbReference>
<keyword evidence="3" id="KW-1185">Reference proteome</keyword>
<gene>
    <name evidence="2" type="ORF">ACFFSY_07750</name>
</gene>
<dbReference type="InterPro" id="IPR037914">
    <property type="entry name" value="SpoVT-AbrB_sf"/>
</dbReference>
<protein>
    <submittedName>
        <fullName evidence="2">AbrB/MazE/SpoVT family DNA-binding domain-containing protein</fullName>
    </submittedName>
</protein>
<name>A0ABV5KKX9_9BACL</name>
<evidence type="ECO:0000313" key="3">
    <source>
        <dbReference type="Proteomes" id="UP001589747"/>
    </source>
</evidence>
<keyword evidence="2" id="KW-0238">DNA-binding</keyword>
<feature type="domain" description="SpoVT-AbrB" evidence="1">
    <location>
        <begin position="7"/>
        <end position="55"/>
    </location>
</feature>
<dbReference type="GO" id="GO:0003677">
    <property type="term" value="F:DNA binding"/>
    <property type="evidence" value="ECO:0007669"/>
    <property type="project" value="UniProtKB-KW"/>
</dbReference>
<comment type="caution">
    <text evidence="2">The sequence shown here is derived from an EMBL/GenBank/DDBJ whole genome shotgun (WGS) entry which is preliminary data.</text>
</comment>
<evidence type="ECO:0000313" key="2">
    <source>
        <dbReference type="EMBL" id="MFB9325819.1"/>
    </source>
</evidence>
<accession>A0ABV5KKX9</accession>
<dbReference type="InterPro" id="IPR007159">
    <property type="entry name" value="SpoVT-AbrB_dom"/>
</dbReference>
<dbReference type="Pfam" id="PF04014">
    <property type="entry name" value="MazE_antitoxin"/>
    <property type="match status" value="1"/>
</dbReference>
<dbReference type="EMBL" id="JBHMDO010000015">
    <property type="protein sequence ID" value="MFB9325819.1"/>
    <property type="molecule type" value="Genomic_DNA"/>
</dbReference>
<proteinExistence type="predicted"/>
<dbReference type="SMART" id="SM00966">
    <property type="entry name" value="SpoVT_AbrB"/>
    <property type="match status" value="1"/>
</dbReference>
<dbReference type="Gene3D" id="2.10.260.10">
    <property type="match status" value="1"/>
</dbReference>
<evidence type="ECO:0000259" key="1">
    <source>
        <dbReference type="SMART" id="SM00966"/>
    </source>
</evidence>